<evidence type="ECO:0000256" key="1">
    <source>
        <dbReference type="SAM" id="Phobius"/>
    </source>
</evidence>
<dbReference type="EMBL" id="JAAIIH010000004">
    <property type="protein sequence ID" value="NMN00314.1"/>
    <property type="molecule type" value="Genomic_DNA"/>
</dbReference>
<comment type="caution">
    <text evidence="2">The sequence shown here is derived from an EMBL/GenBank/DDBJ whole genome shotgun (WGS) entry which is preliminary data.</text>
</comment>
<dbReference type="Proteomes" id="UP000588277">
    <property type="component" value="Unassembled WGS sequence"/>
</dbReference>
<accession>A0A7Y0F1I1</accession>
<evidence type="ECO:0008006" key="4">
    <source>
        <dbReference type="Google" id="ProtNLM"/>
    </source>
</evidence>
<dbReference type="AlphaFoldDB" id="A0A7Y0F1I1"/>
<organism evidence="2 3">
    <name type="scientific">Bifidobacterium moraviense</name>
    <dbReference type="NCBI Taxonomy" id="2675323"/>
    <lineage>
        <taxon>Bacteria</taxon>
        <taxon>Bacillati</taxon>
        <taxon>Actinomycetota</taxon>
        <taxon>Actinomycetes</taxon>
        <taxon>Bifidobacteriales</taxon>
        <taxon>Bifidobacteriaceae</taxon>
        <taxon>Bifidobacterium</taxon>
    </lineage>
</organism>
<reference evidence="2 3" key="1">
    <citation type="submission" date="2020-02" db="EMBL/GenBank/DDBJ databases">
        <title>Characterization of phylogenetic diversity of novel bifidobacterial species isolated in Czech ZOOs.</title>
        <authorList>
            <person name="Lugli G.A."/>
            <person name="Vera N.B."/>
            <person name="Ventura M."/>
        </authorList>
    </citation>
    <scope>NUCLEOTIDE SEQUENCE [LARGE SCALE GENOMIC DNA]</scope>
    <source>
        <strain evidence="2 3">DSM 109958</strain>
    </source>
</reference>
<proteinExistence type="predicted"/>
<sequence>MTLGSLFGVVYYVLQLPMSPITDVQSGVAGVYYLAAVLLLPLYPVACSTALCALSVATSLIPLVFGGPQAYAGVWFALGVLGFMGTPLYAVACMLATVLSISTDIVLHFWDKPGALPSLIGIDSTYLIALVLGFGVRKWGERQSRLASQQAAYERQQEQLRLLHSAHDSIAGKLAGAMMVCRLHGDGSSDARDWSTVELLLQQALHELRENIINPAKLSVAPSQRQVTTAGDVALRFHNTVGEIEATMRLLHFRGGIAVSGPVNAVSADKLAVCVDLLREIHTNIIRHGIPGPYATTVTFGDDVTDDDVTVHIVSTNLTEERPDETGADSGMALMRQSIAPYHGTVSHAVEDGEWTIAITY</sequence>
<evidence type="ECO:0000313" key="2">
    <source>
        <dbReference type="EMBL" id="NMN00314.1"/>
    </source>
</evidence>
<feature type="transmembrane region" description="Helical" evidence="1">
    <location>
        <begin position="114"/>
        <end position="136"/>
    </location>
</feature>
<name>A0A7Y0F1I1_9BIFI</name>
<dbReference type="InterPro" id="IPR036890">
    <property type="entry name" value="HATPase_C_sf"/>
</dbReference>
<keyword evidence="3" id="KW-1185">Reference proteome</keyword>
<gene>
    <name evidence="2" type="ORF">G1C96_0892</name>
</gene>
<protein>
    <recommendedName>
        <fullName evidence="4">Signal transduction histidine kinase subgroup 3 dimerisation and phosphoacceptor domain-containing protein</fullName>
    </recommendedName>
</protein>
<evidence type="ECO:0000313" key="3">
    <source>
        <dbReference type="Proteomes" id="UP000588277"/>
    </source>
</evidence>
<keyword evidence="1" id="KW-0812">Transmembrane</keyword>
<dbReference type="RefSeq" id="WP_169275471.1">
    <property type="nucleotide sequence ID" value="NZ_JAAIIH010000004.1"/>
</dbReference>
<keyword evidence="1" id="KW-0472">Membrane</keyword>
<feature type="transmembrane region" description="Helical" evidence="1">
    <location>
        <begin position="72"/>
        <end position="102"/>
    </location>
</feature>
<dbReference type="Gene3D" id="3.30.565.10">
    <property type="entry name" value="Histidine kinase-like ATPase, C-terminal domain"/>
    <property type="match status" value="1"/>
</dbReference>
<keyword evidence="1" id="KW-1133">Transmembrane helix</keyword>
<feature type="transmembrane region" description="Helical" evidence="1">
    <location>
        <begin position="42"/>
        <end position="65"/>
    </location>
</feature>